<dbReference type="EMBL" id="CP069115">
    <property type="protein sequence ID" value="QSS65368.1"/>
    <property type="molecule type" value="Genomic_DNA"/>
</dbReference>
<reference evidence="2" key="1">
    <citation type="submission" date="2021-01" db="EMBL/GenBank/DDBJ databases">
        <title>Chromosome-level genome assembly of a human fungal pathogen reveals clustering of transcriptionally co-regulated genes.</title>
        <authorList>
            <person name="Voorhies M."/>
            <person name="Cohen S."/>
            <person name="Shea T.P."/>
            <person name="Petrus S."/>
            <person name="Munoz J.F."/>
            <person name="Poplawski S."/>
            <person name="Goldman W.E."/>
            <person name="Michael T."/>
            <person name="Cuomo C.A."/>
            <person name="Sil A."/>
            <person name="Beyhan S."/>
        </authorList>
    </citation>
    <scope>NUCLEOTIDE SEQUENCE</scope>
    <source>
        <strain evidence="2">WU24</strain>
    </source>
</reference>
<dbReference type="VEuPathDB" id="FungiDB:I7I51_06210"/>
<dbReference type="InterPro" id="IPR011009">
    <property type="entry name" value="Kinase-like_dom_sf"/>
</dbReference>
<evidence type="ECO:0000259" key="1">
    <source>
        <dbReference type="PROSITE" id="PS50011"/>
    </source>
</evidence>
<dbReference type="InterPro" id="IPR000719">
    <property type="entry name" value="Prot_kinase_dom"/>
</dbReference>
<evidence type="ECO:0000313" key="3">
    <source>
        <dbReference type="Proteomes" id="UP000663671"/>
    </source>
</evidence>
<accession>A0A8A1MFG8</accession>
<dbReference type="GO" id="GO:0005524">
    <property type="term" value="F:ATP binding"/>
    <property type="evidence" value="ECO:0007669"/>
    <property type="project" value="InterPro"/>
</dbReference>
<feature type="domain" description="Protein kinase" evidence="1">
    <location>
        <begin position="1"/>
        <end position="165"/>
    </location>
</feature>
<sequence>MAFILSNMNNLIKKAFTQMLGEPEMSYIQRNDEKDLNQPYQKHLWNSAHTIKLADFGESFLPTMIPQTLRTPLSVRAPEVVFQDCSDCRVDLWSMGCMLFELFVGQHPFDTLLITPAGDVATGGDMTNKPDPVCRNGWKSGVIALVWVNRFRALGNGEDARNSGV</sequence>
<proteinExistence type="predicted"/>
<dbReference type="Pfam" id="PF00069">
    <property type="entry name" value="Pkinase"/>
    <property type="match status" value="1"/>
</dbReference>
<dbReference type="Gene3D" id="1.10.510.10">
    <property type="entry name" value="Transferase(Phosphotransferase) domain 1"/>
    <property type="match status" value="1"/>
</dbReference>
<dbReference type="GO" id="GO:0004672">
    <property type="term" value="F:protein kinase activity"/>
    <property type="evidence" value="ECO:0007669"/>
    <property type="project" value="InterPro"/>
</dbReference>
<dbReference type="AlphaFoldDB" id="A0A8A1MFG8"/>
<dbReference type="OrthoDB" id="4204365at2759"/>
<protein>
    <recommendedName>
        <fullName evidence="1">Protein kinase domain-containing protein</fullName>
    </recommendedName>
</protein>
<gene>
    <name evidence="2" type="ORF">I7I51_06210</name>
</gene>
<dbReference type="Proteomes" id="UP000663671">
    <property type="component" value="Chromosome 3"/>
</dbReference>
<dbReference type="SUPFAM" id="SSF56112">
    <property type="entry name" value="Protein kinase-like (PK-like)"/>
    <property type="match status" value="1"/>
</dbReference>
<organism evidence="2 3">
    <name type="scientific">Ajellomyces capsulatus</name>
    <name type="common">Darling's disease fungus</name>
    <name type="synonym">Histoplasma capsulatum</name>
    <dbReference type="NCBI Taxonomy" id="5037"/>
    <lineage>
        <taxon>Eukaryota</taxon>
        <taxon>Fungi</taxon>
        <taxon>Dikarya</taxon>
        <taxon>Ascomycota</taxon>
        <taxon>Pezizomycotina</taxon>
        <taxon>Eurotiomycetes</taxon>
        <taxon>Eurotiomycetidae</taxon>
        <taxon>Onygenales</taxon>
        <taxon>Ajellomycetaceae</taxon>
        <taxon>Histoplasma</taxon>
    </lineage>
</organism>
<dbReference type="PROSITE" id="PS50011">
    <property type="entry name" value="PROTEIN_KINASE_DOM"/>
    <property type="match status" value="1"/>
</dbReference>
<name>A0A8A1MFG8_AJECA</name>
<evidence type="ECO:0000313" key="2">
    <source>
        <dbReference type="EMBL" id="QSS65368.1"/>
    </source>
</evidence>